<dbReference type="GO" id="GO:0005886">
    <property type="term" value="C:plasma membrane"/>
    <property type="evidence" value="ECO:0007669"/>
    <property type="project" value="TreeGrafter"/>
</dbReference>
<evidence type="ECO:0000256" key="2">
    <source>
        <dbReference type="ARBA" id="ARBA00007316"/>
    </source>
</evidence>
<keyword evidence="9" id="KW-0972">Capsule biogenesis/degradation</keyword>
<keyword evidence="17" id="KW-1185">Reference proteome</keyword>
<dbReference type="GO" id="GO:0004715">
    <property type="term" value="F:non-membrane spanning protein tyrosine kinase activity"/>
    <property type="evidence" value="ECO:0007669"/>
    <property type="project" value="UniProtKB-EC"/>
</dbReference>
<protein>
    <recommendedName>
        <fullName evidence="4">Tyrosine-protein kinase CpsD</fullName>
        <ecNumber evidence="3">2.7.10.2</ecNumber>
    </recommendedName>
</protein>
<dbReference type="OrthoDB" id="9794577at2"/>
<evidence type="ECO:0000259" key="14">
    <source>
        <dbReference type="Pfam" id="PF13614"/>
    </source>
</evidence>
<dbReference type="GeneID" id="63146299"/>
<dbReference type="GO" id="GO:0045227">
    <property type="term" value="P:capsule polysaccharide biosynthetic process"/>
    <property type="evidence" value="ECO:0007669"/>
    <property type="project" value="UniProtKB-UniPathway"/>
</dbReference>
<proteinExistence type="inferred from homology"/>
<dbReference type="RefSeq" id="WP_114289551.1">
    <property type="nucleotide sequence ID" value="NZ_JAAVMB010000001.1"/>
</dbReference>
<dbReference type="GO" id="GO:0042802">
    <property type="term" value="F:identical protein binding"/>
    <property type="evidence" value="ECO:0007669"/>
    <property type="project" value="UniProtKB-ARBA"/>
</dbReference>
<organism evidence="15 18">
    <name type="scientific">Vagococcus fluvialis</name>
    <dbReference type="NCBI Taxonomy" id="2738"/>
    <lineage>
        <taxon>Bacteria</taxon>
        <taxon>Bacillati</taxon>
        <taxon>Bacillota</taxon>
        <taxon>Bacilli</taxon>
        <taxon>Lactobacillales</taxon>
        <taxon>Enterococcaceae</taxon>
        <taxon>Vagococcus</taxon>
    </lineage>
</organism>
<dbReference type="AlphaFoldDB" id="A0A369AZ87"/>
<keyword evidence="5" id="KW-0808">Transferase</keyword>
<reference evidence="16 17" key="1">
    <citation type="submission" date="2017-05" db="EMBL/GenBank/DDBJ databases">
        <title>Vagococcus spp. assemblies.</title>
        <authorList>
            <person name="Gulvik C.A."/>
        </authorList>
    </citation>
    <scope>NUCLEOTIDE SEQUENCE [LARGE SCALE GENOMIC DNA]</scope>
    <source>
        <strain evidence="16 17">NCFB 2497</strain>
    </source>
</reference>
<keyword evidence="7 15" id="KW-0418">Kinase</keyword>
<dbReference type="InterPro" id="IPR005702">
    <property type="entry name" value="Wzc-like_C"/>
</dbReference>
<keyword evidence="10" id="KW-0829">Tyrosine-protein kinase</keyword>
<evidence type="ECO:0000256" key="12">
    <source>
        <dbReference type="ARBA" id="ARBA00024964"/>
    </source>
</evidence>
<evidence type="ECO:0000256" key="11">
    <source>
        <dbReference type="ARBA" id="ARBA00023169"/>
    </source>
</evidence>
<dbReference type="Gene3D" id="3.40.50.300">
    <property type="entry name" value="P-loop containing nucleotide triphosphate hydrolases"/>
    <property type="match status" value="1"/>
</dbReference>
<dbReference type="InterPro" id="IPR025669">
    <property type="entry name" value="AAA_dom"/>
</dbReference>
<dbReference type="EMBL" id="NGJX01000005">
    <property type="protein sequence ID" value="RSU02232.1"/>
    <property type="molecule type" value="Genomic_DNA"/>
</dbReference>
<dbReference type="GO" id="GO:0005524">
    <property type="term" value="F:ATP binding"/>
    <property type="evidence" value="ECO:0007669"/>
    <property type="project" value="UniProtKB-KW"/>
</dbReference>
<evidence type="ECO:0000313" key="15">
    <source>
        <dbReference type="EMBL" id="NKC66904.1"/>
    </source>
</evidence>
<evidence type="ECO:0000313" key="18">
    <source>
        <dbReference type="Proteomes" id="UP000521358"/>
    </source>
</evidence>
<dbReference type="InterPro" id="IPR027417">
    <property type="entry name" value="P-loop_NTPase"/>
</dbReference>
<keyword evidence="8" id="KW-0067">ATP-binding</keyword>
<dbReference type="Proteomes" id="UP000521358">
    <property type="component" value="Unassembled WGS sequence"/>
</dbReference>
<gene>
    <name evidence="16" type="ORF">CBF32_06500</name>
    <name evidence="15" type="ORF">HED35_02270</name>
</gene>
<dbReference type="EC" id="2.7.10.2" evidence="3"/>
<keyword evidence="11" id="KW-0270">Exopolysaccharide synthesis</keyword>
<accession>A0A369AZ87</accession>
<dbReference type="CDD" id="cd05387">
    <property type="entry name" value="BY-kinase"/>
    <property type="match status" value="1"/>
</dbReference>
<comment type="catalytic activity">
    <reaction evidence="13">
        <text>L-tyrosyl-[protein] + ATP = O-phospho-L-tyrosyl-[protein] + ADP + H(+)</text>
        <dbReference type="Rhea" id="RHEA:10596"/>
        <dbReference type="Rhea" id="RHEA-COMP:10136"/>
        <dbReference type="Rhea" id="RHEA-COMP:20101"/>
        <dbReference type="ChEBI" id="CHEBI:15378"/>
        <dbReference type="ChEBI" id="CHEBI:30616"/>
        <dbReference type="ChEBI" id="CHEBI:46858"/>
        <dbReference type="ChEBI" id="CHEBI:61978"/>
        <dbReference type="ChEBI" id="CHEBI:456216"/>
        <dbReference type="EC" id="2.7.10.2"/>
    </reaction>
</comment>
<dbReference type="NCBIfam" id="TIGR01007">
    <property type="entry name" value="eps_fam"/>
    <property type="match status" value="1"/>
</dbReference>
<comment type="similarity">
    <text evidence="2">Belongs to the CpsD/CapB family.</text>
</comment>
<comment type="caution">
    <text evidence="15">The sequence shown here is derived from an EMBL/GenBank/DDBJ whole genome shotgun (WGS) entry which is preliminary data.</text>
</comment>
<evidence type="ECO:0000256" key="9">
    <source>
        <dbReference type="ARBA" id="ARBA00022903"/>
    </source>
</evidence>
<dbReference type="PANTHER" id="PTHR32309">
    <property type="entry name" value="TYROSINE-PROTEIN KINASE"/>
    <property type="match status" value="1"/>
</dbReference>
<evidence type="ECO:0000256" key="8">
    <source>
        <dbReference type="ARBA" id="ARBA00022840"/>
    </source>
</evidence>
<comment type="pathway">
    <text evidence="1">Capsule biogenesis; capsule polysaccharide biosynthesis.</text>
</comment>
<dbReference type="EMBL" id="JAAVMB010000001">
    <property type="protein sequence ID" value="NKC66904.1"/>
    <property type="molecule type" value="Genomic_DNA"/>
</dbReference>
<reference evidence="15 18" key="2">
    <citation type="submission" date="2020-03" db="EMBL/GenBank/DDBJ databases">
        <title>Bacterial samples isolated from urine from healthy bovine heifers (Gyr breed).</title>
        <authorList>
            <person name="Giannattasio-Ferraz S."/>
            <person name="Maskeri L."/>
            <person name="Penido A."/>
            <person name="Barbosa-Stancioli E.F."/>
            <person name="Putonti C."/>
        </authorList>
    </citation>
    <scope>NUCLEOTIDE SEQUENCE [LARGE SCALE GENOMIC DNA]</scope>
    <source>
        <strain evidence="15 18">UFMG-H7</strain>
    </source>
</reference>
<feature type="domain" description="AAA" evidence="14">
    <location>
        <begin position="60"/>
        <end position="210"/>
    </location>
</feature>
<dbReference type="UniPathway" id="UPA00934"/>
<comment type="function">
    <text evidence="12">Involved in the regulation of capsular polysaccharide biosynthesis. Autophosphorylation of CpsD attenuates its activity and reduces the level of encapsulation. May be part of a complex that directs the coordinated polymerization and export to the cell surface of the capsular polysaccharide.</text>
</comment>
<evidence type="ECO:0000256" key="5">
    <source>
        <dbReference type="ARBA" id="ARBA00022679"/>
    </source>
</evidence>
<evidence type="ECO:0000313" key="16">
    <source>
        <dbReference type="EMBL" id="RSU02232.1"/>
    </source>
</evidence>
<sequence length="231" mass="25356">MAKNKQTKLAAPEQATLFTVVDPMSNISEQFRTIRTNILYSSVENQTQSIIVTSAGPSEGKSTTSANLAIAFAQSGMKTVLVDADLRRPTVHRSFYMENTKGLSSLLSIRRMSLGEVIQPSDVRNLDLITSGPISPNPSELLASSRMRKVLHILKQEYDFIIFDVPPVGTVTDAQLIASQVDGALLVVREDQTEKSGLERAVKLLDQVDANIIGSIYTGEITEQNYGYYQS</sequence>
<evidence type="ECO:0000313" key="17">
    <source>
        <dbReference type="Proteomes" id="UP000288197"/>
    </source>
</evidence>
<evidence type="ECO:0000256" key="13">
    <source>
        <dbReference type="ARBA" id="ARBA00051245"/>
    </source>
</evidence>
<name>A0A369AZ87_9ENTE</name>
<evidence type="ECO:0000256" key="6">
    <source>
        <dbReference type="ARBA" id="ARBA00022741"/>
    </source>
</evidence>
<keyword evidence="6" id="KW-0547">Nucleotide-binding</keyword>
<evidence type="ECO:0000256" key="7">
    <source>
        <dbReference type="ARBA" id="ARBA00022777"/>
    </source>
</evidence>
<dbReference type="InterPro" id="IPR050445">
    <property type="entry name" value="Bact_polysacc_biosynth/exp"/>
</dbReference>
<evidence type="ECO:0000256" key="1">
    <source>
        <dbReference type="ARBA" id="ARBA00005132"/>
    </source>
</evidence>
<dbReference type="PANTHER" id="PTHR32309:SF13">
    <property type="entry name" value="FERRIC ENTEROBACTIN TRANSPORT PROTEIN FEPE"/>
    <property type="match status" value="1"/>
</dbReference>
<dbReference type="Proteomes" id="UP000288197">
    <property type="component" value="Unassembled WGS sequence"/>
</dbReference>
<evidence type="ECO:0000256" key="4">
    <source>
        <dbReference type="ARBA" id="ARBA00019200"/>
    </source>
</evidence>
<evidence type="ECO:0000256" key="3">
    <source>
        <dbReference type="ARBA" id="ARBA00011903"/>
    </source>
</evidence>
<dbReference type="SUPFAM" id="SSF52540">
    <property type="entry name" value="P-loop containing nucleoside triphosphate hydrolases"/>
    <property type="match status" value="1"/>
</dbReference>
<dbReference type="Pfam" id="PF13614">
    <property type="entry name" value="AAA_31"/>
    <property type="match status" value="1"/>
</dbReference>
<dbReference type="FunFam" id="3.40.50.300:FF:000527">
    <property type="entry name" value="Tyrosine-protein kinase etk"/>
    <property type="match status" value="1"/>
</dbReference>
<evidence type="ECO:0000256" key="10">
    <source>
        <dbReference type="ARBA" id="ARBA00023137"/>
    </source>
</evidence>